<dbReference type="Pfam" id="PF02870">
    <property type="entry name" value="Methyltransf_1N"/>
    <property type="match status" value="1"/>
</dbReference>
<dbReference type="PANTHER" id="PTHR10815">
    <property type="entry name" value="METHYLATED-DNA--PROTEIN-CYSTEINE METHYLTRANSFERASE"/>
    <property type="match status" value="1"/>
</dbReference>
<dbReference type="GO" id="GO:0032259">
    <property type="term" value="P:methylation"/>
    <property type="evidence" value="ECO:0007669"/>
    <property type="project" value="UniProtKB-KW"/>
</dbReference>
<keyword evidence="7" id="KW-0234">DNA repair</keyword>
<evidence type="ECO:0000256" key="4">
    <source>
        <dbReference type="ARBA" id="ARBA00022603"/>
    </source>
</evidence>
<dbReference type="SUPFAM" id="SSF53155">
    <property type="entry name" value="Methylated DNA-protein cysteine methyltransferase domain"/>
    <property type="match status" value="1"/>
</dbReference>
<evidence type="ECO:0000256" key="8">
    <source>
        <dbReference type="ARBA" id="ARBA00049348"/>
    </source>
</evidence>
<dbReference type="SUPFAM" id="SSF46767">
    <property type="entry name" value="Methylated DNA-protein cysteine methyltransferase, C-terminal domain"/>
    <property type="match status" value="1"/>
</dbReference>
<dbReference type="InterPro" id="IPR014048">
    <property type="entry name" value="MethylDNA_cys_MeTrfase_DNA-bd"/>
</dbReference>
<dbReference type="InterPro" id="IPR036388">
    <property type="entry name" value="WH-like_DNA-bd_sf"/>
</dbReference>
<evidence type="ECO:0000313" key="11">
    <source>
        <dbReference type="EMBL" id="BCI65547.1"/>
    </source>
</evidence>
<dbReference type="Proteomes" id="UP000515220">
    <property type="component" value="Chromosome"/>
</dbReference>
<dbReference type="RefSeq" id="WP_010669018.1">
    <property type="nucleotide sequence ID" value="NZ_AP023326.1"/>
</dbReference>
<evidence type="ECO:0000256" key="7">
    <source>
        <dbReference type="ARBA" id="ARBA00023204"/>
    </source>
</evidence>
<dbReference type="Gene3D" id="3.30.160.70">
    <property type="entry name" value="Methylated DNA-protein cysteine methyltransferase domain"/>
    <property type="match status" value="1"/>
</dbReference>
<evidence type="ECO:0000256" key="6">
    <source>
        <dbReference type="ARBA" id="ARBA00022763"/>
    </source>
</evidence>
<comment type="catalytic activity">
    <reaction evidence="1">
        <text>a 4-O-methyl-thymidine in DNA + L-cysteinyl-[protein] = a thymidine in DNA + S-methyl-L-cysteinyl-[protein]</text>
        <dbReference type="Rhea" id="RHEA:53428"/>
        <dbReference type="Rhea" id="RHEA-COMP:10131"/>
        <dbReference type="Rhea" id="RHEA-COMP:10132"/>
        <dbReference type="Rhea" id="RHEA-COMP:13555"/>
        <dbReference type="Rhea" id="RHEA-COMP:13556"/>
        <dbReference type="ChEBI" id="CHEBI:29950"/>
        <dbReference type="ChEBI" id="CHEBI:82612"/>
        <dbReference type="ChEBI" id="CHEBI:137386"/>
        <dbReference type="ChEBI" id="CHEBI:137387"/>
        <dbReference type="EC" id="2.1.1.63"/>
    </reaction>
</comment>
<evidence type="ECO:0000256" key="3">
    <source>
        <dbReference type="ARBA" id="ARBA00011918"/>
    </source>
</evidence>
<accession>A0A6S6P9U9</accession>
<dbReference type="CDD" id="cd06445">
    <property type="entry name" value="ATase"/>
    <property type="match status" value="1"/>
</dbReference>
<evidence type="ECO:0000256" key="2">
    <source>
        <dbReference type="ARBA" id="ARBA00008711"/>
    </source>
</evidence>
<dbReference type="GO" id="GO:0003908">
    <property type="term" value="F:methylated-DNA-[protein]-cysteine S-methyltransferase activity"/>
    <property type="evidence" value="ECO:0007669"/>
    <property type="project" value="UniProtKB-EC"/>
</dbReference>
<dbReference type="InterPro" id="IPR001497">
    <property type="entry name" value="MethylDNA_cys_MeTrfase_AS"/>
</dbReference>
<sequence>MPQLSLHSPLGPLTITEEDGAIIALDWGWGRDQTETPLLCEARDWLDQWFDKPTGSFPYPMKPWGTDYQKKVWAALCEIPLGETRTYKQIAEKVGGSARSVGQAVGRNPVPVLIPCHRVVAAHGLGGYSGDGGVDDKMWLLEFEGAPLP</sequence>
<proteinExistence type="inferred from homology"/>
<comment type="similarity">
    <text evidence="2">Belongs to the MGMT family.</text>
</comment>
<dbReference type="Gene3D" id="1.10.10.10">
    <property type="entry name" value="Winged helix-like DNA-binding domain superfamily/Winged helix DNA-binding domain"/>
    <property type="match status" value="1"/>
</dbReference>
<dbReference type="InterPro" id="IPR036631">
    <property type="entry name" value="MGMT_N_sf"/>
</dbReference>
<evidence type="ECO:0000259" key="9">
    <source>
        <dbReference type="Pfam" id="PF01035"/>
    </source>
</evidence>
<dbReference type="PANTHER" id="PTHR10815:SF13">
    <property type="entry name" value="METHYLATED-DNA--PROTEIN-CYSTEINE METHYLTRANSFERASE"/>
    <property type="match status" value="1"/>
</dbReference>
<keyword evidence="5 11" id="KW-0808">Transferase</keyword>
<evidence type="ECO:0000256" key="5">
    <source>
        <dbReference type="ARBA" id="ARBA00022679"/>
    </source>
</evidence>
<dbReference type="PROSITE" id="PS00374">
    <property type="entry name" value="MGMT"/>
    <property type="match status" value="1"/>
</dbReference>
<reference evidence="11 12" key="1">
    <citation type="submission" date="2020-07" db="EMBL/GenBank/DDBJ databases">
        <title>Complete Genome Sequence of an acetic acid bacterium, Acetobacter aceti JCM20276.</title>
        <authorList>
            <person name="Hirose Y."/>
            <person name="Mihara H."/>
        </authorList>
    </citation>
    <scope>NUCLEOTIDE SEQUENCE [LARGE SCALE GENOMIC DNA]</scope>
    <source>
        <strain evidence="11 12">JCM20276</strain>
    </source>
</reference>
<evidence type="ECO:0000313" key="12">
    <source>
        <dbReference type="Proteomes" id="UP000515220"/>
    </source>
</evidence>
<gene>
    <name evidence="11" type="ORF">AAJCM20276_01710</name>
</gene>
<evidence type="ECO:0000256" key="1">
    <source>
        <dbReference type="ARBA" id="ARBA00001286"/>
    </source>
</evidence>
<organism evidence="11 12">
    <name type="scientific">Acetobacter aceti</name>
    <dbReference type="NCBI Taxonomy" id="435"/>
    <lineage>
        <taxon>Bacteria</taxon>
        <taxon>Pseudomonadati</taxon>
        <taxon>Pseudomonadota</taxon>
        <taxon>Alphaproteobacteria</taxon>
        <taxon>Acetobacterales</taxon>
        <taxon>Acetobacteraceae</taxon>
        <taxon>Acetobacter</taxon>
        <taxon>Acetobacter subgen. Acetobacter</taxon>
    </lineage>
</organism>
<name>A0A6S6P9U9_ACEAC</name>
<dbReference type="EMBL" id="AP023326">
    <property type="protein sequence ID" value="BCI65547.1"/>
    <property type="molecule type" value="Genomic_DNA"/>
</dbReference>
<protein>
    <recommendedName>
        <fullName evidence="3">methylated-DNA--[protein]-cysteine S-methyltransferase</fullName>
        <ecNumber evidence="3">2.1.1.63</ecNumber>
    </recommendedName>
</protein>
<dbReference type="InterPro" id="IPR036217">
    <property type="entry name" value="MethylDNA_cys_MeTrfase_DNAb"/>
</dbReference>
<feature type="domain" description="Methylguanine DNA methyltransferase ribonuclease-like" evidence="10">
    <location>
        <begin position="6"/>
        <end position="51"/>
    </location>
</feature>
<dbReference type="InterPro" id="IPR008332">
    <property type="entry name" value="MethylG_MeTrfase_N"/>
</dbReference>
<keyword evidence="6" id="KW-0227">DNA damage</keyword>
<dbReference type="Pfam" id="PF01035">
    <property type="entry name" value="DNA_binding_1"/>
    <property type="match status" value="1"/>
</dbReference>
<comment type="catalytic activity">
    <reaction evidence="8">
        <text>a 6-O-methyl-2'-deoxyguanosine in DNA + L-cysteinyl-[protein] = S-methyl-L-cysteinyl-[protein] + a 2'-deoxyguanosine in DNA</text>
        <dbReference type="Rhea" id="RHEA:24000"/>
        <dbReference type="Rhea" id="RHEA-COMP:10131"/>
        <dbReference type="Rhea" id="RHEA-COMP:10132"/>
        <dbReference type="Rhea" id="RHEA-COMP:11367"/>
        <dbReference type="Rhea" id="RHEA-COMP:11368"/>
        <dbReference type="ChEBI" id="CHEBI:29950"/>
        <dbReference type="ChEBI" id="CHEBI:82612"/>
        <dbReference type="ChEBI" id="CHEBI:85445"/>
        <dbReference type="ChEBI" id="CHEBI:85448"/>
        <dbReference type="EC" id="2.1.1.63"/>
    </reaction>
</comment>
<feature type="domain" description="Methylated-DNA-[protein]-cysteine S-methyltransferase DNA binding" evidence="9">
    <location>
        <begin position="68"/>
        <end position="146"/>
    </location>
</feature>
<dbReference type="GO" id="GO:0006281">
    <property type="term" value="P:DNA repair"/>
    <property type="evidence" value="ECO:0007669"/>
    <property type="project" value="UniProtKB-KW"/>
</dbReference>
<keyword evidence="4 11" id="KW-0489">Methyltransferase</keyword>
<dbReference type="EC" id="2.1.1.63" evidence="3"/>
<dbReference type="NCBIfam" id="TIGR00589">
    <property type="entry name" value="ogt"/>
    <property type="match status" value="1"/>
</dbReference>
<dbReference type="FunFam" id="1.10.10.10:FF:000214">
    <property type="entry name" value="Methylated-DNA--protein-cysteine methyltransferase"/>
    <property type="match status" value="1"/>
</dbReference>
<dbReference type="AlphaFoldDB" id="A0A6S6P9U9"/>
<evidence type="ECO:0000259" key="10">
    <source>
        <dbReference type="Pfam" id="PF02870"/>
    </source>
</evidence>